<keyword evidence="3" id="KW-0482">Metalloprotease</keyword>
<dbReference type="PROSITE" id="PS51864">
    <property type="entry name" value="ASTACIN"/>
    <property type="match status" value="1"/>
</dbReference>
<evidence type="ECO:0000313" key="7">
    <source>
        <dbReference type="EMBL" id="PIO66794.1"/>
    </source>
</evidence>
<dbReference type="PANTHER" id="PTHR10127:SF793">
    <property type="entry name" value="ZINC METALLOPROTEINASE NAS-31"/>
    <property type="match status" value="1"/>
</dbReference>
<keyword evidence="8" id="KW-1185">Reference proteome</keyword>
<evidence type="ECO:0000256" key="3">
    <source>
        <dbReference type="ARBA" id="ARBA00023049"/>
    </source>
</evidence>
<keyword evidence="2" id="KW-0862">Zinc</keyword>
<feature type="domain" description="Peptidase M12A" evidence="6">
    <location>
        <begin position="96"/>
        <end position="170"/>
    </location>
</feature>
<evidence type="ECO:0000256" key="5">
    <source>
        <dbReference type="SAM" id="MobiDB-lite"/>
    </source>
</evidence>
<proteinExistence type="predicted"/>
<dbReference type="Pfam" id="PF01400">
    <property type="entry name" value="Astacin"/>
    <property type="match status" value="1"/>
</dbReference>
<dbReference type="InterPro" id="IPR000742">
    <property type="entry name" value="EGF"/>
</dbReference>
<dbReference type="InterPro" id="IPR001506">
    <property type="entry name" value="Peptidase_M12A"/>
</dbReference>
<accession>A0A2G9U9A3</accession>
<reference evidence="7 8" key="1">
    <citation type="submission" date="2015-09" db="EMBL/GenBank/DDBJ databases">
        <title>Draft genome of the parasitic nematode Teladorsagia circumcincta isolate WARC Sus (inbred).</title>
        <authorList>
            <person name="Mitreva M."/>
        </authorList>
    </citation>
    <scope>NUCLEOTIDE SEQUENCE [LARGE SCALE GENOMIC DNA]</scope>
    <source>
        <strain evidence="7 8">S</strain>
    </source>
</reference>
<dbReference type="Gene3D" id="3.40.390.10">
    <property type="entry name" value="Collagenase (Catalytic Domain)"/>
    <property type="match status" value="1"/>
</dbReference>
<feature type="region of interest" description="Disordered" evidence="5">
    <location>
        <begin position="294"/>
        <end position="321"/>
    </location>
</feature>
<dbReference type="PROSITE" id="PS00022">
    <property type="entry name" value="EGF_1"/>
    <property type="match status" value="1"/>
</dbReference>
<feature type="non-terminal residue" evidence="7">
    <location>
        <position position="335"/>
    </location>
</feature>
<keyword evidence="1" id="KW-0479">Metal-binding</keyword>
<protein>
    <submittedName>
        <fullName evidence="7">Astacin</fullName>
    </submittedName>
</protein>
<dbReference type="EMBL" id="KZ348020">
    <property type="protein sequence ID" value="PIO66794.1"/>
    <property type="molecule type" value="Genomic_DNA"/>
</dbReference>
<dbReference type="SUPFAM" id="SSF55486">
    <property type="entry name" value="Metalloproteases ('zincins'), catalytic domain"/>
    <property type="match status" value="1"/>
</dbReference>
<evidence type="ECO:0000259" key="6">
    <source>
        <dbReference type="PROSITE" id="PS51864"/>
    </source>
</evidence>
<evidence type="ECO:0000256" key="4">
    <source>
        <dbReference type="PROSITE-ProRule" id="PRU01211"/>
    </source>
</evidence>
<dbReference type="PROSITE" id="PS01186">
    <property type="entry name" value="EGF_2"/>
    <property type="match status" value="1"/>
</dbReference>
<evidence type="ECO:0000256" key="1">
    <source>
        <dbReference type="ARBA" id="ARBA00022723"/>
    </source>
</evidence>
<comment type="caution">
    <text evidence="4">Lacks conserved residue(s) required for the propagation of feature annotation.</text>
</comment>
<feature type="active site" evidence="4">
    <location>
        <position position="96"/>
    </location>
</feature>
<evidence type="ECO:0000256" key="2">
    <source>
        <dbReference type="ARBA" id="ARBA00022833"/>
    </source>
</evidence>
<dbReference type="Proteomes" id="UP000230423">
    <property type="component" value="Unassembled WGS sequence"/>
</dbReference>
<feature type="region of interest" description="Disordered" evidence="5">
    <location>
        <begin position="1"/>
        <end position="50"/>
    </location>
</feature>
<organism evidence="7 8">
    <name type="scientific">Teladorsagia circumcincta</name>
    <name type="common">Brown stomach worm</name>
    <name type="synonym">Ostertagia circumcincta</name>
    <dbReference type="NCBI Taxonomy" id="45464"/>
    <lineage>
        <taxon>Eukaryota</taxon>
        <taxon>Metazoa</taxon>
        <taxon>Ecdysozoa</taxon>
        <taxon>Nematoda</taxon>
        <taxon>Chromadorea</taxon>
        <taxon>Rhabditida</taxon>
        <taxon>Rhabditina</taxon>
        <taxon>Rhabditomorpha</taxon>
        <taxon>Strongyloidea</taxon>
        <taxon>Trichostrongylidae</taxon>
        <taxon>Teladorsagia</taxon>
    </lineage>
</organism>
<dbReference type="OrthoDB" id="291007at2759"/>
<dbReference type="InterPro" id="IPR024079">
    <property type="entry name" value="MetalloPept_cat_dom_sf"/>
</dbReference>
<gene>
    <name evidence="7" type="ORF">TELCIR_11480</name>
</gene>
<keyword evidence="3" id="KW-0645">Protease</keyword>
<sequence>MKRKMQSSNRKREMSLQHIYDSPKTAEPETEPSVLSERRLKGESKQVKKPKKAFKKAAKLWESFTCINIREDNDYEVYDNEEEDGAADEDEYGDYERTTHQFVKQTNKTNNNYGLPYDYGSIMHYGTTHGALVKGTTTMLPKDVLYTETLGSPMVSFYDILMMNMHYNCTDACKGSSTKCKNDGYPHPRDCTKCICPSGYDGELCERRPSVCGKELHANKNWRTLRDDPRAMVAGTQDGYKRCYYWITNHLNGRRALLRKSIETATAHRQQLPAQSRVTKQRILIHTLFDYPPLDPSRPSTERAHNQVGGKGKGVHNPSLLDDRVDWSYSEVKAK</sequence>
<name>A0A2G9U9A3_TELCI</name>
<dbReference type="GO" id="GO:0046872">
    <property type="term" value="F:metal ion binding"/>
    <property type="evidence" value="ECO:0007669"/>
    <property type="project" value="UniProtKB-KW"/>
</dbReference>
<keyword evidence="3" id="KW-0378">Hydrolase</keyword>
<dbReference type="GO" id="GO:0004222">
    <property type="term" value="F:metalloendopeptidase activity"/>
    <property type="evidence" value="ECO:0007669"/>
    <property type="project" value="InterPro"/>
</dbReference>
<dbReference type="AlphaFoldDB" id="A0A2G9U9A3"/>
<evidence type="ECO:0000313" key="8">
    <source>
        <dbReference type="Proteomes" id="UP000230423"/>
    </source>
</evidence>
<dbReference type="GO" id="GO:0006508">
    <property type="term" value="P:proteolysis"/>
    <property type="evidence" value="ECO:0007669"/>
    <property type="project" value="InterPro"/>
</dbReference>
<feature type="compositionally biased region" description="Basic and acidic residues" evidence="5">
    <location>
        <begin position="36"/>
        <end position="46"/>
    </location>
</feature>
<dbReference type="PANTHER" id="PTHR10127">
    <property type="entry name" value="DISCOIDIN, CUB, EGF, LAMININ , AND ZINC METALLOPROTEASE DOMAIN CONTAINING"/>
    <property type="match status" value="1"/>
</dbReference>